<dbReference type="AlphaFoldDB" id="A0A382JCH4"/>
<dbReference type="GO" id="GO:0016887">
    <property type="term" value="F:ATP hydrolysis activity"/>
    <property type="evidence" value="ECO:0007669"/>
    <property type="project" value="TreeGrafter"/>
</dbReference>
<reference evidence="2" key="1">
    <citation type="submission" date="2018-05" db="EMBL/GenBank/DDBJ databases">
        <authorList>
            <person name="Lanie J.A."/>
            <person name="Ng W.-L."/>
            <person name="Kazmierczak K.M."/>
            <person name="Andrzejewski T.M."/>
            <person name="Davidsen T.M."/>
            <person name="Wayne K.J."/>
            <person name="Tettelin H."/>
            <person name="Glass J.I."/>
            <person name="Rusch D."/>
            <person name="Podicherti R."/>
            <person name="Tsui H.-C.T."/>
            <person name="Winkler M.E."/>
        </authorList>
    </citation>
    <scope>NUCLEOTIDE SEQUENCE</scope>
</reference>
<dbReference type="InterPro" id="IPR012675">
    <property type="entry name" value="Beta-grasp_dom_sf"/>
</dbReference>
<proteinExistence type="predicted"/>
<gene>
    <name evidence="2" type="ORF">METZ01_LOCUS262440</name>
</gene>
<protein>
    <recommendedName>
        <fullName evidence="1">TGS domain-containing protein</fullName>
    </recommendedName>
</protein>
<dbReference type="EMBL" id="UINC01073305">
    <property type="protein sequence ID" value="SVC09586.1"/>
    <property type="molecule type" value="Genomic_DNA"/>
</dbReference>
<dbReference type="PANTHER" id="PTHR23305">
    <property type="entry name" value="OBG GTPASE FAMILY"/>
    <property type="match status" value="1"/>
</dbReference>
<dbReference type="InterPro" id="IPR013029">
    <property type="entry name" value="YchF_C"/>
</dbReference>
<feature type="domain" description="TGS" evidence="1">
    <location>
        <begin position="145"/>
        <end position="228"/>
    </location>
</feature>
<dbReference type="InterPro" id="IPR012676">
    <property type="entry name" value="TGS-like"/>
</dbReference>
<dbReference type="GO" id="GO:0005737">
    <property type="term" value="C:cytoplasm"/>
    <property type="evidence" value="ECO:0007669"/>
    <property type="project" value="TreeGrafter"/>
</dbReference>
<dbReference type="SUPFAM" id="SSF81271">
    <property type="entry name" value="TGS-like"/>
    <property type="match status" value="1"/>
</dbReference>
<dbReference type="InterPro" id="IPR027417">
    <property type="entry name" value="P-loop_NTPase"/>
</dbReference>
<dbReference type="InterPro" id="IPR004095">
    <property type="entry name" value="TGS"/>
</dbReference>
<dbReference type="Gene3D" id="1.10.150.300">
    <property type="entry name" value="TGS-like domain"/>
    <property type="match status" value="1"/>
</dbReference>
<sequence length="230" mass="25455">MKIAYTGFDLPEGKVKYNDAILADLEAMFKPDKVSPFYFELLPDGFEAAEGIAITAVRVLDLLIFDMDKIEGRLSVAEDEAEKAVLGKCLAHLETEQPVCDLELDEAEREFVNGFGLLSFKPTMVFEDASVTPDAMCEAVMAKANVMFFYTAGKKEVHAWFVEKNADAVTCAGKIHTDLARGFIKAEIVSHEELMTAHNFKDAGSKGLTKLVDADFPMPEKTVLDIRFNV</sequence>
<dbReference type="Pfam" id="PF06071">
    <property type="entry name" value="YchF-GTPase_C"/>
    <property type="match status" value="1"/>
</dbReference>
<dbReference type="Gene3D" id="3.10.20.30">
    <property type="match status" value="1"/>
</dbReference>
<dbReference type="PROSITE" id="PS51880">
    <property type="entry name" value="TGS"/>
    <property type="match status" value="1"/>
</dbReference>
<dbReference type="InterPro" id="IPR023192">
    <property type="entry name" value="TGS-like_dom_sf"/>
</dbReference>
<name>A0A382JCH4_9ZZZZ</name>
<accession>A0A382JCH4</accession>
<dbReference type="Gene3D" id="3.40.50.300">
    <property type="entry name" value="P-loop containing nucleotide triphosphate hydrolases"/>
    <property type="match status" value="1"/>
</dbReference>
<evidence type="ECO:0000259" key="1">
    <source>
        <dbReference type="PROSITE" id="PS51880"/>
    </source>
</evidence>
<dbReference type="PANTHER" id="PTHR23305:SF18">
    <property type="entry name" value="OBG-TYPE G DOMAIN-CONTAINING PROTEIN"/>
    <property type="match status" value="1"/>
</dbReference>
<organism evidence="2">
    <name type="scientific">marine metagenome</name>
    <dbReference type="NCBI Taxonomy" id="408172"/>
    <lineage>
        <taxon>unclassified sequences</taxon>
        <taxon>metagenomes</taxon>
        <taxon>ecological metagenomes</taxon>
    </lineage>
</organism>
<evidence type="ECO:0000313" key="2">
    <source>
        <dbReference type="EMBL" id="SVC09586.1"/>
    </source>
</evidence>